<dbReference type="Proteomes" id="UP000006352">
    <property type="component" value="Unassembled WGS sequence"/>
</dbReference>
<dbReference type="HOGENOM" id="CLU_077164_0_0_1"/>
<dbReference type="OrthoDB" id="2014201at2759"/>
<dbReference type="STRING" id="599839.J4GAM4"/>
<evidence type="ECO:0000313" key="2">
    <source>
        <dbReference type="EMBL" id="CCM03928.1"/>
    </source>
</evidence>
<gene>
    <name evidence="2" type="ORF">FIBRA_06080</name>
</gene>
<keyword evidence="1" id="KW-0812">Transmembrane</keyword>
<keyword evidence="1" id="KW-0472">Membrane</keyword>
<dbReference type="RefSeq" id="XP_012183211.1">
    <property type="nucleotide sequence ID" value="XM_012327821.1"/>
</dbReference>
<dbReference type="SUPFAM" id="SSF53448">
    <property type="entry name" value="Nucleotide-diphospho-sugar transferases"/>
    <property type="match status" value="1"/>
</dbReference>
<keyword evidence="1" id="KW-1133">Transmembrane helix</keyword>
<feature type="transmembrane region" description="Helical" evidence="1">
    <location>
        <begin position="27"/>
        <end position="47"/>
    </location>
</feature>
<dbReference type="Gene3D" id="3.90.550.10">
    <property type="entry name" value="Spore Coat Polysaccharide Biosynthesis Protein SpsA, Chain A"/>
    <property type="match status" value="1"/>
</dbReference>
<dbReference type="InterPro" id="IPR002495">
    <property type="entry name" value="Glyco_trans_8"/>
</dbReference>
<evidence type="ECO:0000313" key="3">
    <source>
        <dbReference type="Proteomes" id="UP000006352"/>
    </source>
</evidence>
<organism evidence="2 3">
    <name type="scientific">Fibroporia radiculosa</name>
    <dbReference type="NCBI Taxonomy" id="599839"/>
    <lineage>
        <taxon>Eukaryota</taxon>
        <taxon>Fungi</taxon>
        <taxon>Dikarya</taxon>
        <taxon>Basidiomycota</taxon>
        <taxon>Agaricomycotina</taxon>
        <taxon>Agaricomycetes</taxon>
        <taxon>Polyporales</taxon>
        <taxon>Fibroporiaceae</taxon>
        <taxon>Fibroporia</taxon>
    </lineage>
</organism>
<dbReference type="AlphaFoldDB" id="J4GAM4"/>
<sequence length="368" mass="41343">MSIFSRYREYTPIWPEISTSKLAVRRYAVLASAVIVLSGILNVVLLYKSWGRWPTPLDNYQHLNSHPLLNEEFARSLEPPETSRNAIVTTLYTDSYATAIAALGHSLTRVNSTAQRIVFYLPDKISPRALCIAAASGFVPRAISRIAPPHNGKGIYSHFLDQFSKLNIWTLADEGIQGLVYLDADTLVLRNFDELFSLPYNFGAVPDVYIDKMGFSLGFNAGVLFLRPSRAVFLDMLAKIETASFNAHEAEQAFLNHYYGAEALRLPYAYNANLAIKMRQPDLWADLKREMRIVHYTLVKPFLAEMDNSGVIVVSVRDMETNIKNKLGAFGGLFQDELLEWAAIWRETRRTYSDALAECNSASPTVGS</sequence>
<dbReference type="Pfam" id="PF01501">
    <property type="entry name" value="Glyco_transf_8"/>
    <property type="match status" value="1"/>
</dbReference>
<accession>J4GAM4</accession>
<protein>
    <recommendedName>
        <fullName evidence="4">Nucleotide-diphospho-sugar transferase domain-containing protein</fullName>
    </recommendedName>
</protein>
<keyword evidence="3" id="KW-1185">Reference proteome</keyword>
<reference evidence="2 3" key="1">
    <citation type="journal article" date="2012" name="Appl. Environ. Microbiol.">
        <title>Short-read sequencing for genomic analysis of the brown rot fungus Fibroporia radiculosa.</title>
        <authorList>
            <person name="Tang J.D."/>
            <person name="Perkins A.D."/>
            <person name="Sonstegard T.S."/>
            <person name="Schroeder S.G."/>
            <person name="Burgess S.C."/>
            <person name="Diehl S.V."/>
        </authorList>
    </citation>
    <scope>NUCLEOTIDE SEQUENCE [LARGE SCALE GENOMIC DNA]</scope>
    <source>
        <strain evidence="2 3">TFFH 294</strain>
    </source>
</reference>
<dbReference type="InterPro" id="IPR029044">
    <property type="entry name" value="Nucleotide-diphossugar_trans"/>
</dbReference>
<dbReference type="InterPro" id="IPR050587">
    <property type="entry name" value="GNT1/Glycosyltrans_8"/>
</dbReference>
<dbReference type="InParanoid" id="J4GAM4"/>
<name>J4GAM4_9APHY</name>
<dbReference type="EMBL" id="HE797135">
    <property type="protein sequence ID" value="CCM03928.1"/>
    <property type="molecule type" value="Genomic_DNA"/>
</dbReference>
<evidence type="ECO:0000256" key="1">
    <source>
        <dbReference type="SAM" id="Phobius"/>
    </source>
</evidence>
<dbReference type="PANTHER" id="PTHR11183">
    <property type="entry name" value="GLYCOGENIN SUBFAMILY MEMBER"/>
    <property type="match status" value="1"/>
</dbReference>
<evidence type="ECO:0008006" key="4">
    <source>
        <dbReference type="Google" id="ProtNLM"/>
    </source>
</evidence>
<dbReference type="GeneID" id="24098839"/>
<dbReference type="GO" id="GO:0016757">
    <property type="term" value="F:glycosyltransferase activity"/>
    <property type="evidence" value="ECO:0007669"/>
    <property type="project" value="InterPro"/>
</dbReference>
<proteinExistence type="predicted"/>